<organism evidence="2 3">
    <name type="scientific">Marasmius tenuissimus</name>
    <dbReference type="NCBI Taxonomy" id="585030"/>
    <lineage>
        <taxon>Eukaryota</taxon>
        <taxon>Fungi</taxon>
        <taxon>Dikarya</taxon>
        <taxon>Basidiomycota</taxon>
        <taxon>Agaricomycotina</taxon>
        <taxon>Agaricomycetes</taxon>
        <taxon>Agaricomycetidae</taxon>
        <taxon>Agaricales</taxon>
        <taxon>Marasmiineae</taxon>
        <taxon>Marasmiaceae</taxon>
        <taxon>Marasmius</taxon>
    </lineage>
</organism>
<feature type="compositionally biased region" description="Polar residues" evidence="1">
    <location>
        <begin position="471"/>
        <end position="492"/>
    </location>
</feature>
<keyword evidence="3" id="KW-1185">Reference proteome</keyword>
<accession>A0ABR2ZQQ0</accession>
<sequence length="762" mass="84132">MSTPASKEISGLKKDKISEKYSAAVPSAARTKQRTRNFKTVYVPVSTAERLCRSRERRERYDGMKKRVAKLRRYIRDECSALGKKYKRKQRYFMDMVYQGGVRLTKPMNELNDFNAFKSVTAYERRKAGLPPMSIMEIQRVYRPVYDALDEKGMKDIREKYKRIKDEERCEKVKRPSLKEKTADAAASLSQVAGILQGMKTRVGTEAVVLVVKNRPEDFMLPKWIVTDKRLMEYLQILVRGWNPVFIGQKVEAFAVAGCDIARVCKNQKEHAELLKKSITRLVQDALDEACSGTNVAMQYERFDTSITARYGVVIEGWPSELPFQKAGAFHGDVNKLIQVNEAWKSGAARFRKLTAEEFSAWKTARAQGLEDGSIKPKERKKRSDAGTKKGSRKGKETTWDGDSDESDKEDPEEEEGGNDEAEQESPIPNKSTESKKKVSEKQKTGKGNKMSSSQAVNNVGNDQADGGSTGRATGSSKKVSSRHFTTPQITDSLAYFKKTNGQSSKKSKGKKAAPHATDVVIQTMTDVTDHDKASTTKPRPKPRRKAPSNQASAADAENNLSQAVEEAHDQHDIPITQAQVSTEQLRVSAEPQAQASLESDTWVSSATLALPNPHGATPPSTDADTSDVPSSLPANTTTFSSPAIDNSAIDPILRKTFSTPYVEVSLGQPDAPSDHSAPMVTPPSDINTSAVPDLPDNIANDHQKTTRGRKHSQPPEAEAEEAGRGKRQRVPRKLVHLGYSTHPASRGREGGSGDEGTSDYV</sequence>
<feature type="compositionally biased region" description="Basic and acidic residues" evidence="1">
    <location>
        <begin position="433"/>
        <end position="444"/>
    </location>
</feature>
<feature type="compositionally biased region" description="Polar residues" evidence="1">
    <location>
        <begin position="577"/>
        <end position="608"/>
    </location>
</feature>
<comment type="caution">
    <text evidence="2">The sequence shown here is derived from an EMBL/GenBank/DDBJ whole genome shotgun (WGS) entry which is preliminary data.</text>
</comment>
<evidence type="ECO:0000313" key="2">
    <source>
        <dbReference type="EMBL" id="KAL0063575.1"/>
    </source>
</evidence>
<feature type="region of interest" description="Disordered" evidence="1">
    <location>
        <begin position="370"/>
        <end position="645"/>
    </location>
</feature>
<evidence type="ECO:0000256" key="1">
    <source>
        <dbReference type="SAM" id="MobiDB-lite"/>
    </source>
</evidence>
<protein>
    <submittedName>
        <fullName evidence="2">Uncharacterized protein</fullName>
    </submittedName>
</protein>
<feature type="compositionally biased region" description="Basic residues" evidence="1">
    <location>
        <begin position="726"/>
        <end position="736"/>
    </location>
</feature>
<feature type="compositionally biased region" description="Acidic residues" evidence="1">
    <location>
        <begin position="400"/>
        <end position="424"/>
    </location>
</feature>
<feature type="compositionally biased region" description="Polar residues" evidence="1">
    <location>
        <begin position="619"/>
        <end position="645"/>
    </location>
</feature>
<dbReference type="EMBL" id="JBBXMP010000078">
    <property type="protein sequence ID" value="KAL0063575.1"/>
    <property type="molecule type" value="Genomic_DNA"/>
</dbReference>
<gene>
    <name evidence="2" type="ORF">AAF712_009492</name>
</gene>
<dbReference type="Proteomes" id="UP001437256">
    <property type="component" value="Unassembled WGS sequence"/>
</dbReference>
<evidence type="ECO:0000313" key="3">
    <source>
        <dbReference type="Proteomes" id="UP001437256"/>
    </source>
</evidence>
<proteinExistence type="predicted"/>
<reference evidence="2 3" key="1">
    <citation type="submission" date="2024-05" db="EMBL/GenBank/DDBJ databases">
        <title>A draft genome resource for the thread blight pathogen Marasmius tenuissimus strain MS-2.</title>
        <authorList>
            <person name="Yulfo-Soto G.E."/>
            <person name="Baruah I.K."/>
            <person name="Amoako-Attah I."/>
            <person name="Bukari Y."/>
            <person name="Meinhardt L.W."/>
            <person name="Bailey B.A."/>
            <person name="Cohen S.P."/>
        </authorList>
    </citation>
    <scope>NUCLEOTIDE SEQUENCE [LARGE SCALE GENOMIC DNA]</scope>
    <source>
        <strain evidence="2 3">MS-2</strain>
    </source>
</reference>
<feature type="compositionally biased region" description="Polar residues" evidence="1">
    <location>
        <begin position="450"/>
        <end position="462"/>
    </location>
</feature>
<feature type="compositionally biased region" description="Basic and acidic residues" evidence="1">
    <location>
        <begin position="373"/>
        <end position="399"/>
    </location>
</feature>
<feature type="region of interest" description="Disordered" evidence="1">
    <location>
        <begin position="665"/>
        <end position="762"/>
    </location>
</feature>
<name>A0ABR2ZQQ0_9AGAR</name>